<keyword evidence="6" id="KW-1185">Reference proteome</keyword>
<keyword evidence="1" id="KW-0479">Metal-binding</keyword>
<keyword evidence="2" id="KW-0325">Glycoprotein</keyword>
<feature type="domain" description="Phytocyanin" evidence="4">
    <location>
        <begin position="18"/>
        <end position="116"/>
    </location>
</feature>
<dbReference type="PANTHER" id="PTHR33021">
    <property type="entry name" value="BLUE COPPER PROTEIN"/>
    <property type="match status" value="1"/>
</dbReference>
<evidence type="ECO:0000256" key="3">
    <source>
        <dbReference type="SAM" id="SignalP"/>
    </source>
</evidence>
<dbReference type="CDD" id="cd04216">
    <property type="entry name" value="Phytocyanin"/>
    <property type="match status" value="1"/>
</dbReference>
<sequence>MENLKSLLISLATLAIVMELALATDGGWDALTALQAWASSKSFIVGEKLVFSYGPTHDVLQVSKKDYESCNPNNAITVYAGGLSTIQLTTPGKKYYICGTTGHCALGMKVAIDVLTSAAPTPSWTHEPWSPPGPTYAQWSLSMCLLMLHSLPLRL</sequence>
<evidence type="ECO:0000256" key="1">
    <source>
        <dbReference type="ARBA" id="ARBA00022723"/>
    </source>
</evidence>
<organism evidence="5 6">
    <name type="scientific">Lithospermum erythrorhizon</name>
    <name type="common">Purple gromwell</name>
    <name type="synonym">Lithospermum officinale var. erythrorhizon</name>
    <dbReference type="NCBI Taxonomy" id="34254"/>
    <lineage>
        <taxon>Eukaryota</taxon>
        <taxon>Viridiplantae</taxon>
        <taxon>Streptophyta</taxon>
        <taxon>Embryophyta</taxon>
        <taxon>Tracheophyta</taxon>
        <taxon>Spermatophyta</taxon>
        <taxon>Magnoliopsida</taxon>
        <taxon>eudicotyledons</taxon>
        <taxon>Gunneridae</taxon>
        <taxon>Pentapetalae</taxon>
        <taxon>asterids</taxon>
        <taxon>lamiids</taxon>
        <taxon>Boraginales</taxon>
        <taxon>Boraginaceae</taxon>
        <taxon>Boraginoideae</taxon>
        <taxon>Lithospermeae</taxon>
        <taxon>Lithospermum</taxon>
    </lineage>
</organism>
<accession>A0AAV3RJ03</accession>
<dbReference type="InterPro" id="IPR008972">
    <property type="entry name" value="Cupredoxin"/>
</dbReference>
<dbReference type="Proteomes" id="UP001454036">
    <property type="component" value="Unassembled WGS sequence"/>
</dbReference>
<name>A0AAV3RJ03_LITER</name>
<dbReference type="FunFam" id="2.60.40.420:FF:000003">
    <property type="entry name" value="Blue copper"/>
    <property type="match status" value="1"/>
</dbReference>
<feature type="signal peptide" evidence="3">
    <location>
        <begin position="1"/>
        <end position="23"/>
    </location>
</feature>
<evidence type="ECO:0000259" key="4">
    <source>
        <dbReference type="PROSITE" id="PS51485"/>
    </source>
</evidence>
<evidence type="ECO:0000256" key="2">
    <source>
        <dbReference type="ARBA" id="ARBA00023180"/>
    </source>
</evidence>
<dbReference type="AlphaFoldDB" id="A0AAV3RJ03"/>
<comment type="caution">
    <text evidence="5">The sequence shown here is derived from an EMBL/GenBank/DDBJ whole genome shotgun (WGS) entry which is preliminary data.</text>
</comment>
<dbReference type="Pfam" id="PF02298">
    <property type="entry name" value="Cu_bind_like"/>
    <property type="match status" value="1"/>
</dbReference>
<dbReference type="GO" id="GO:0009055">
    <property type="term" value="F:electron transfer activity"/>
    <property type="evidence" value="ECO:0007669"/>
    <property type="project" value="InterPro"/>
</dbReference>
<protein>
    <recommendedName>
        <fullName evidence="4">Phytocyanin domain-containing protein</fullName>
    </recommendedName>
</protein>
<feature type="chain" id="PRO_5043696836" description="Phytocyanin domain-containing protein" evidence="3">
    <location>
        <begin position="24"/>
        <end position="155"/>
    </location>
</feature>
<dbReference type="PANTHER" id="PTHR33021:SF492">
    <property type="entry name" value="UCLACYANIN 1"/>
    <property type="match status" value="1"/>
</dbReference>
<dbReference type="GO" id="GO:0046872">
    <property type="term" value="F:metal ion binding"/>
    <property type="evidence" value="ECO:0007669"/>
    <property type="project" value="UniProtKB-KW"/>
</dbReference>
<dbReference type="GO" id="GO:0005886">
    <property type="term" value="C:plasma membrane"/>
    <property type="evidence" value="ECO:0007669"/>
    <property type="project" value="TreeGrafter"/>
</dbReference>
<proteinExistence type="predicted"/>
<dbReference type="InterPro" id="IPR039391">
    <property type="entry name" value="Phytocyanin-like"/>
</dbReference>
<evidence type="ECO:0000313" key="5">
    <source>
        <dbReference type="EMBL" id="GAA0175168.1"/>
    </source>
</evidence>
<dbReference type="SUPFAM" id="SSF49503">
    <property type="entry name" value="Cupredoxins"/>
    <property type="match status" value="1"/>
</dbReference>
<gene>
    <name evidence="5" type="ORF">LIER_41860</name>
</gene>
<dbReference type="EMBL" id="BAABME010027180">
    <property type="protein sequence ID" value="GAA0175168.1"/>
    <property type="molecule type" value="Genomic_DNA"/>
</dbReference>
<evidence type="ECO:0000313" key="6">
    <source>
        <dbReference type="Proteomes" id="UP001454036"/>
    </source>
</evidence>
<dbReference type="Gene3D" id="2.60.40.420">
    <property type="entry name" value="Cupredoxins - blue copper proteins"/>
    <property type="match status" value="1"/>
</dbReference>
<dbReference type="InterPro" id="IPR003245">
    <property type="entry name" value="Phytocyanin_dom"/>
</dbReference>
<keyword evidence="3" id="KW-0732">Signal</keyword>
<reference evidence="5 6" key="1">
    <citation type="submission" date="2024-01" db="EMBL/GenBank/DDBJ databases">
        <title>The complete chloroplast genome sequence of Lithospermum erythrorhizon: insights into the phylogenetic relationship among Boraginaceae species and the maternal lineages of purple gromwells.</title>
        <authorList>
            <person name="Okada T."/>
            <person name="Watanabe K."/>
        </authorList>
    </citation>
    <scope>NUCLEOTIDE SEQUENCE [LARGE SCALE GENOMIC DNA]</scope>
</reference>
<dbReference type="PROSITE" id="PS51485">
    <property type="entry name" value="PHYTOCYANIN"/>
    <property type="match status" value="1"/>
</dbReference>